<dbReference type="Proteomes" id="UP000501793">
    <property type="component" value="Chromosome"/>
</dbReference>
<reference evidence="1" key="1">
    <citation type="submission" date="2020-04" db="EMBL/GenBank/DDBJ databases">
        <authorList>
            <person name="Hogendoorn C."/>
        </authorList>
    </citation>
    <scope>NUCLEOTIDE SEQUENCE</scope>
    <source>
        <strain evidence="1">FAVT5</strain>
    </source>
</reference>
<dbReference type="EMBL" id="LR792684">
    <property type="protein sequence ID" value="CAB3393967.1"/>
    <property type="molecule type" value="Genomic_DNA"/>
</dbReference>
<accession>A0ACA8ZC54</accession>
<name>A0ACA8ZC54_9BACL</name>
<protein>
    <submittedName>
        <fullName evidence="1">Uncharacterized protein</fullName>
    </submittedName>
</protein>
<organism evidence="1 2">
    <name type="scientific">Kyrpidia spormannii</name>
    <dbReference type="NCBI Taxonomy" id="2055160"/>
    <lineage>
        <taxon>Bacteria</taxon>
        <taxon>Bacillati</taxon>
        <taxon>Bacillota</taxon>
        <taxon>Bacilli</taxon>
        <taxon>Bacillales</taxon>
        <taxon>Alicyclobacillaceae</taxon>
        <taxon>Kyrpidia</taxon>
    </lineage>
</organism>
<keyword evidence="2" id="KW-1185">Reference proteome</keyword>
<evidence type="ECO:0000313" key="1">
    <source>
        <dbReference type="EMBL" id="CAB3393967.1"/>
    </source>
</evidence>
<sequence length="82" mass="9626">MHVLENFEQWKNFLGDRVDQAQAAGMSTEQIQQIAYRMGDYLARQVDPQNKQERLLQEMWKVSSEQDQQALARIMVNLVNKS</sequence>
<gene>
    <name evidence="1" type="ORF">FAVT5_2646</name>
</gene>
<evidence type="ECO:0000313" key="2">
    <source>
        <dbReference type="Proteomes" id="UP000501793"/>
    </source>
</evidence>
<proteinExistence type="predicted"/>